<dbReference type="RefSeq" id="WP_343951294.1">
    <property type="nucleotide sequence ID" value="NZ_BAAAHQ010000019.1"/>
</dbReference>
<dbReference type="InterPro" id="IPR025110">
    <property type="entry name" value="AMP-bd_C"/>
</dbReference>
<evidence type="ECO:0000313" key="3">
    <source>
        <dbReference type="EMBL" id="GAA0932786.1"/>
    </source>
</evidence>
<evidence type="ECO:0000259" key="2">
    <source>
        <dbReference type="Pfam" id="PF13193"/>
    </source>
</evidence>
<dbReference type="Gene3D" id="3.40.50.12780">
    <property type="entry name" value="N-terminal domain of ligase-like"/>
    <property type="match status" value="1"/>
</dbReference>
<dbReference type="Pfam" id="PF00501">
    <property type="entry name" value="AMP-binding"/>
    <property type="match status" value="1"/>
</dbReference>
<evidence type="ECO:0000259" key="1">
    <source>
        <dbReference type="Pfam" id="PF00501"/>
    </source>
</evidence>
<sequence length="499" mass="52584">MSRTFHLADLFETVAEAVPERVALVAGARRLTYRDLDRRADRCAGHLARRMGVRPGDRVGVLAHDRAEWKECELACFKLRAVPVNLDYRHDGGELGHVLRDSGAGALVGEPELLARVPWFANTLAYGEPYERALAEAVPAVRGPRSGDDPYLLYTGGATGRPKGVLWRHEDAFFGAMGGGAFLGCPVSSPRQLADNAVAGVGLRMLSCSPLMQAAGQWLSWVCHTTAGTLVLWTGRGFDPRAVVALAAAERAQVLALAGDAMAVPLLGALRQGDLVTLAAVVTGAATMSPEVKQRLHAAVPGLAVIFDALGGCESGAACLAVGGGFEPSDGTAVLGPDLRPVEPGGSGMLARTGRIPLRYWSTPGEAVFREDADGRRWVLQGDLARVEDDGTITLLGREHNVIRTGGRAVQAEEVEAVVRAHPAVYDAVVVGVPDPGLGQLVAVIVAPLAPLTLAELAAHCGRSLAAYQVPRVLKQVGEIQRSPAGKADYTWARSVAQT</sequence>
<accession>A0ABP4AAF3</accession>
<dbReference type="InterPro" id="IPR050237">
    <property type="entry name" value="ATP-dep_AMP-bd_enzyme"/>
</dbReference>
<reference evidence="4" key="1">
    <citation type="journal article" date="2019" name="Int. J. Syst. Evol. Microbiol.">
        <title>The Global Catalogue of Microorganisms (GCM) 10K type strain sequencing project: providing services to taxonomists for standard genome sequencing and annotation.</title>
        <authorList>
            <consortium name="The Broad Institute Genomics Platform"/>
            <consortium name="The Broad Institute Genome Sequencing Center for Infectious Disease"/>
            <person name="Wu L."/>
            <person name="Ma J."/>
        </authorList>
    </citation>
    <scope>NUCLEOTIDE SEQUENCE [LARGE SCALE GENOMIC DNA]</scope>
    <source>
        <strain evidence="4">JCM 11136</strain>
    </source>
</reference>
<dbReference type="SUPFAM" id="SSF56801">
    <property type="entry name" value="Acetyl-CoA synthetase-like"/>
    <property type="match status" value="1"/>
</dbReference>
<name>A0ABP4AAF3_9ACTN</name>
<dbReference type="InterPro" id="IPR045851">
    <property type="entry name" value="AMP-bd_C_sf"/>
</dbReference>
<evidence type="ECO:0000313" key="4">
    <source>
        <dbReference type="Proteomes" id="UP001501578"/>
    </source>
</evidence>
<dbReference type="EMBL" id="BAAAHQ010000019">
    <property type="protein sequence ID" value="GAA0932786.1"/>
    <property type="molecule type" value="Genomic_DNA"/>
</dbReference>
<gene>
    <name evidence="3" type="ORF">GCM10009560_38610</name>
</gene>
<dbReference type="InterPro" id="IPR042099">
    <property type="entry name" value="ANL_N_sf"/>
</dbReference>
<dbReference type="Proteomes" id="UP001501578">
    <property type="component" value="Unassembled WGS sequence"/>
</dbReference>
<dbReference type="PANTHER" id="PTHR43767:SF1">
    <property type="entry name" value="NONRIBOSOMAL PEPTIDE SYNTHASE PES1 (EUROFUNG)-RELATED"/>
    <property type="match status" value="1"/>
</dbReference>
<organism evidence="3 4">
    <name type="scientific">Nonomuraea longicatena</name>
    <dbReference type="NCBI Taxonomy" id="83682"/>
    <lineage>
        <taxon>Bacteria</taxon>
        <taxon>Bacillati</taxon>
        <taxon>Actinomycetota</taxon>
        <taxon>Actinomycetes</taxon>
        <taxon>Streptosporangiales</taxon>
        <taxon>Streptosporangiaceae</taxon>
        <taxon>Nonomuraea</taxon>
    </lineage>
</organism>
<dbReference type="Gene3D" id="3.30.300.30">
    <property type="match status" value="1"/>
</dbReference>
<keyword evidence="4" id="KW-1185">Reference proteome</keyword>
<dbReference type="Pfam" id="PF13193">
    <property type="entry name" value="AMP-binding_C"/>
    <property type="match status" value="1"/>
</dbReference>
<comment type="caution">
    <text evidence="3">The sequence shown here is derived from an EMBL/GenBank/DDBJ whole genome shotgun (WGS) entry which is preliminary data.</text>
</comment>
<dbReference type="InterPro" id="IPR000873">
    <property type="entry name" value="AMP-dep_synth/lig_dom"/>
</dbReference>
<protein>
    <submittedName>
        <fullName evidence="3">Acyl-CoA synthetase</fullName>
    </submittedName>
</protein>
<proteinExistence type="predicted"/>
<feature type="domain" description="AMP-dependent synthetase/ligase" evidence="1">
    <location>
        <begin position="11"/>
        <end position="321"/>
    </location>
</feature>
<dbReference type="PANTHER" id="PTHR43767">
    <property type="entry name" value="LONG-CHAIN-FATTY-ACID--COA LIGASE"/>
    <property type="match status" value="1"/>
</dbReference>
<feature type="domain" description="AMP-binding enzyme C-terminal" evidence="2">
    <location>
        <begin position="414"/>
        <end position="487"/>
    </location>
</feature>